<keyword evidence="3" id="KW-1185">Reference proteome</keyword>
<reference evidence="4" key="2">
    <citation type="submission" date="2020-04" db="EMBL/GenBank/DDBJ databases">
        <authorList>
            <consortium name="NCBI Genome Project"/>
        </authorList>
    </citation>
    <scope>NUCLEOTIDE SEQUENCE</scope>
    <source>
        <strain evidence="4">CBS 781.70</strain>
    </source>
</reference>
<protein>
    <submittedName>
        <fullName evidence="2 4">UBC-like protein</fullName>
    </submittedName>
</protein>
<dbReference type="EMBL" id="ML975151">
    <property type="protein sequence ID" value="KAF1815352.1"/>
    <property type="molecule type" value="Genomic_DNA"/>
</dbReference>
<reference evidence="4" key="3">
    <citation type="submission" date="2025-04" db="UniProtKB">
        <authorList>
            <consortium name="RefSeq"/>
        </authorList>
    </citation>
    <scope>IDENTIFICATION</scope>
    <source>
        <strain evidence="4">CBS 781.70</strain>
    </source>
</reference>
<dbReference type="PANTHER" id="PTHR24068">
    <property type="entry name" value="UBIQUITIN-CONJUGATING ENZYME E2"/>
    <property type="match status" value="1"/>
</dbReference>
<accession>A0A6G1GBK0</accession>
<evidence type="ECO:0000259" key="1">
    <source>
        <dbReference type="PROSITE" id="PS50127"/>
    </source>
</evidence>
<dbReference type="AlphaFoldDB" id="A0A6G1GBK0"/>
<dbReference type="RefSeq" id="XP_033536983.1">
    <property type="nucleotide sequence ID" value="XM_033678717.1"/>
</dbReference>
<dbReference type="SUPFAM" id="SSF54495">
    <property type="entry name" value="UBC-like"/>
    <property type="match status" value="1"/>
</dbReference>
<dbReference type="InterPro" id="IPR000608">
    <property type="entry name" value="UBC"/>
</dbReference>
<gene>
    <name evidence="2 4" type="ORF">P152DRAFT_455068</name>
</gene>
<proteinExistence type="predicted"/>
<evidence type="ECO:0000313" key="4">
    <source>
        <dbReference type="RefSeq" id="XP_033536983.1"/>
    </source>
</evidence>
<evidence type="ECO:0000313" key="2">
    <source>
        <dbReference type="EMBL" id="KAF1815352.1"/>
    </source>
</evidence>
<sequence>MKKLLKFKSMPLIRKDGPAKEKDSNQTDIEALDRHMFMQKARTRLKKELETIAKDPFETWSIGPVADDPFHCQGTLLGPPGSPYSEGLFFLYIRFPADYPFSAPCVYFTTRIYHPNISLNGTITLELIKDNWSVGCKIPSIFVALNQLLLEPNLATAINREAENKYKTDRLQYHQMAIEWTRSYASG</sequence>
<dbReference type="Gene3D" id="3.10.110.10">
    <property type="entry name" value="Ubiquitin Conjugating Enzyme"/>
    <property type="match status" value="1"/>
</dbReference>
<dbReference type="PROSITE" id="PS50127">
    <property type="entry name" value="UBC_2"/>
    <property type="match status" value="1"/>
</dbReference>
<dbReference type="InterPro" id="IPR016135">
    <property type="entry name" value="UBQ-conjugating_enzyme/RWD"/>
</dbReference>
<dbReference type="Proteomes" id="UP000504638">
    <property type="component" value="Unplaced"/>
</dbReference>
<organism evidence="2">
    <name type="scientific">Eremomyces bilateralis CBS 781.70</name>
    <dbReference type="NCBI Taxonomy" id="1392243"/>
    <lineage>
        <taxon>Eukaryota</taxon>
        <taxon>Fungi</taxon>
        <taxon>Dikarya</taxon>
        <taxon>Ascomycota</taxon>
        <taxon>Pezizomycotina</taxon>
        <taxon>Dothideomycetes</taxon>
        <taxon>Dothideomycetes incertae sedis</taxon>
        <taxon>Eremomycetales</taxon>
        <taxon>Eremomycetaceae</taxon>
        <taxon>Eremomyces</taxon>
    </lineage>
</organism>
<name>A0A6G1GBK0_9PEZI</name>
<dbReference type="Pfam" id="PF00179">
    <property type="entry name" value="UQ_con"/>
    <property type="match status" value="1"/>
</dbReference>
<reference evidence="2 4" key="1">
    <citation type="submission" date="2020-01" db="EMBL/GenBank/DDBJ databases">
        <authorList>
            <consortium name="DOE Joint Genome Institute"/>
            <person name="Haridas S."/>
            <person name="Albert R."/>
            <person name="Binder M."/>
            <person name="Bloem J."/>
            <person name="Labutti K."/>
            <person name="Salamov A."/>
            <person name="Andreopoulos B."/>
            <person name="Baker S.E."/>
            <person name="Barry K."/>
            <person name="Bills G."/>
            <person name="Bluhm B.H."/>
            <person name="Cannon C."/>
            <person name="Castanera R."/>
            <person name="Culley D.E."/>
            <person name="Daum C."/>
            <person name="Ezra D."/>
            <person name="Gonzalez J.B."/>
            <person name="Henrissat B."/>
            <person name="Kuo A."/>
            <person name="Liang C."/>
            <person name="Lipzen A."/>
            <person name="Lutzoni F."/>
            <person name="Magnuson J."/>
            <person name="Mondo S."/>
            <person name="Nolan M."/>
            <person name="Ohm R."/>
            <person name="Pangilinan J."/>
            <person name="Park H.-J."/>
            <person name="Ramirez L."/>
            <person name="Alfaro M."/>
            <person name="Sun H."/>
            <person name="Tritt A."/>
            <person name="Yoshinaga Y."/>
            <person name="Zwiers L.-H."/>
            <person name="Turgeon B.G."/>
            <person name="Goodwin S.B."/>
            <person name="Spatafora J.W."/>
            <person name="Crous P.W."/>
            <person name="Grigoriev I.V."/>
        </authorList>
    </citation>
    <scope>NUCLEOTIDE SEQUENCE</scope>
    <source>
        <strain evidence="2 4">CBS 781.70</strain>
    </source>
</reference>
<dbReference type="OrthoDB" id="7851174at2759"/>
<dbReference type="GeneID" id="54419287"/>
<feature type="domain" description="UBC core" evidence="1">
    <location>
        <begin position="40"/>
        <end position="186"/>
    </location>
</feature>
<evidence type="ECO:0000313" key="3">
    <source>
        <dbReference type="Proteomes" id="UP000504638"/>
    </source>
</evidence>
<dbReference type="SMART" id="SM00212">
    <property type="entry name" value="UBCc"/>
    <property type="match status" value="1"/>
</dbReference>